<sequence>MSYVNVIDNIWYILSTWNTIPPHVKALYVLIAVGFLLVAICTTRSGESLQQAARDLRRNLARLNQLMSNESSVDSRSTRALLRLVRTSRPSVSACGLMELRAGLTPAALSVTAHYAIVILQFMNLI</sequence>
<dbReference type="Proteomes" id="UP000299102">
    <property type="component" value="Unassembled WGS sequence"/>
</dbReference>
<name>A0A4C1ZH31_EUMVA</name>
<dbReference type="EMBL" id="BGZK01001781">
    <property type="protein sequence ID" value="GBP86229.1"/>
    <property type="molecule type" value="Genomic_DNA"/>
</dbReference>
<evidence type="ECO:0000256" key="1">
    <source>
        <dbReference type="SAM" id="Phobius"/>
    </source>
</evidence>
<keyword evidence="1" id="KW-1133">Transmembrane helix</keyword>
<keyword evidence="1" id="KW-0812">Transmembrane</keyword>
<feature type="transmembrane region" description="Helical" evidence="1">
    <location>
        <begin position="26"/>
        <end position="44"/>
    </location>
</feature>
<evidence type="ECO:0000313" key="3">
    <source>
        <dbReference type="Proteomes" id="UP000299102"/>
    </source>
</evidence>
<evidence type="ECO:0008006" key="4">
    <source>
        <dbReference type="Google" id="ProtNLM"/>
    </source>
</evidence>
<gene>
    <name evidence="2" type="ORF">EVAR_54845_1</name>
</gene>
<keyword evidence="3" id="KW-1185">Reference proteome</keyword>
<protein>
    <recommendedName>
        <fullName evidence="4">Gustatory receptor</fullName>
    </recommendedName>
</protein>
<comment type="caution">
    <text evidence="2">The sequence shown here is derived from an EMBL/GenBank/DDBJ whole genome shotgun (WGS) entry which is preliminary data.</text>
</comment>
<evidence type="ECO:0000313" key="2">
    <source>
        <dbReference type="EMBL" id="GBP86229.1"/>
    </source>
</evidence>
<accession>A0A4C1ZH31</accession>
<organism evidence="2 3">
    <name type="scientific">Eumeta variegata</name>
    <name type="common">Bagworm moth</name>
    <name type="synonym">Eumeta japonica</name>
    <dbReference type="NCBI Taxonomy" id="151549"/>
    <lineage>
        <taxon>Eukaryota</taxon>
        <taxon>Metazoa</taxon>
        <taxon>Ecdysozoa</taxon>
        <taxon>Arthropoda</taxon>
        <taxon>Hexapoda</taxon>
        <taxon>Insecta</taxon>
        <taxon>Pterygota</taxon>
        <taxon>Neoptera</taxon>
        <taxon>Endopterygota</taxon>
        <taxon>Lepidoptera</taxon>
        <taxon>Glossata</taxon>
        <taxon>Ditrysia</taxon>
        <taxon>Tineoidea</taxon>
        <taxon>Psychidae</taxon>
        <taxon>Oiketicinae</taxon>
        <taxon>Eumeta</taxon>
    </lineage>
</organism>
<dbReference type="OrthoDB" id="6930543at2759"/>
<keyword evidence="1" id="KW-0472">Membrane</keyword>
<proteinExistence type="predicted"/>
<reference evidence="2 3" key="1">
    <citation type="journal article" date="2019" name="Commun. Biol.">
        <title>The bagworm genome reveals a unique fibroin gene that provides high tensile strength.</title>
        <authorList>
            <person name="Kono N."/>
            <person name="Nakamura H."/>
            <person name="Ohtoshi R."/>
            <person name="Tomita M."/>
            <person name="Numata K."/>
            <person name="Arakawa K."/>
        </authorList>
    </citation>
    <scope>NUCLEOTIDE SEQUENCE [LARGE SCALE GENOMIC DNA]</scope>
</reference>
<dbReference type="AlphaFoldDB" id="A0A4C1ZH31"/>